<sequence>MSDNIQQAKQLSPRRNSSHAETVQELAQEQLQHFGIDATSDYGQALYQAALHLYQTQGDVARLWQVTQNTLEGLSREDKIARFNAKKFLSFQIAKVLDTLQNPFRAVHQSLHRQQGSQLARNHYPLFDNVTALFSATPVVVRTATYVYACTEWVDDAFQGKEATHQIYSRLLNPTAISLANAIVDLEAGPYAAEYLAWNFNSGMAAIDGMLSNVLRHGDVLVVSRNIYGGVFQLLHDYFARADRLAIQLEWFDGYQADEFADFLAGVKARHADRLAQGKKLHVYLESPCNPHGYVLDVPGICRLAHQGNHLVMLDATLATPVLSQPLQCADKAERPDYLVHSYTKDICGSGATTAGVVIGENHRMFQAKGDKVNGVDWSQTMFWDVFYIKGAFLDSEKAFDVLNGMKTLEQRMLSKVINTQVFCRFLASHPDFRVNSHVVEGHPNAELRRKLMRHGWPCSLFTVDMEGASLDRQTFVRFFDSLEPAFSHQVSIGQNNTIILCPALTSHSELAEADQHAAGIFLTTMRVAMGTDNVKELIAQFIQSARLHIDPLRPGFSEKFMSPADIDALYQRVAITSAEQHYTSGPSMAVLLE</sequence>
<organism evidence="5 6">
    <name type="scientific">Bowmanella yangjiangensis</name>
    <dbReference type="NCBI Taxonomy" id="2811230"/>
    <lineage>
        <taxon>Bacteria</taxon>
        <taxon>Pseudomonadati</taxon>
        <taxon>Pseudomonadota</taxon>
        <taxon>Gammaproteobacteria</taxon>
        <taxon>Alteromonadales</taxon>
        <taxon>Alteromonadaceae</taxon>
        <taxon>Bowmanella</taxon>
    </lineage>
</organism>
<dbReference type="InterPro" id="IPR015424">
    <property type="entry name" value="PyrdxlP-dep_Trfase"/>
</dbReference>
<dbReference type="InterPro" id="IPR015422">
    <property type="entry name" value="PyrdxlP-dep_Trfase_small"/>
</dbReference>
<dbReference type="PANTHER" id="PTHR11808">
    <property type="entry name" value="TRANS-SULFURATION ENZYME FAMILY MEMBER"/>
    <property type="match status" value="1"/>
</dbReference>
<protein>
    <submittedName>
        <fullName evidence="5">PLP-dependent transferase</fullName>
    </submittedName>
</protein>
<comment type="similarity">
    <text evidence="3">Belongs to the trans-sulfuration enzymes family.</text>
</comment>
<comment type="caution">
    <text evidence="5">The sequence shown here is derived from an EMBL/GenBank/DDBJ whole genome shotgun (WGS) entry which is preliminary data.</text>
</comment>
<dbReference type="Gene3D" id="3.90.1150.10">
    <property type="entry name" value="Aspartate Aminotransferase, domain 1"/>
    <property type="match status" value="1"/>
</dbReference>
<dbReference type="InterPro" id="IPR015421">
    <property type="entry name" value="PyrdxlP-dep_Trfase_major"/>
</dbReference>
<evidence type="ECO:0000256" key="1">
    <source>
        <dbReference type="ARBA" id="ARBA00001933"/>
    </source>
</evidence>
<dbReference type="PANTHER" id="PTHR11808:SF80">
    <property type="entry name" value="CYSTATHIONINE GAMMA-LYASE"/>
    <property type="match status" value="1"/>
</dbReference>
<dbReference type="Proteomes" id="UP000663992">
    <property type="component" value="Unassembled WGS sequence"/>
</dbReference>
<evidence type="ECO:0000313" key="5">
    <source>
        <dbReference type="EMBL" id="MBN7821020.1"/>
    </source>
</evidence>
<dbReference type="InterPro" id="IPR000277">
    <property type="entry name" value="Cys/Met-Metab_PyrdxlP-dep_enz"/>
</dbReference>
<dbReference type="Pfam" id="PF01053">
    <property type="entry name" value="Cys_Met_Meta_PP"/>
    <property type="match status" value="1"/>
</dbReference>
<evidence type="ECO:0000256" key="2">
    <source>
        <dbReference type="ARBA" id="ARBA00022898"/>
    </source>
</evidence>
<dbReference type="SUPFAM" id="SSF53383">
    <property type="entry name" value="PLP-dependent transferases"/>
    <property type="match status" value="1"/>
</dbReference>
<accession>A0ABS3CXH8</accession>
<dbReference type="RefSeq" id="WP_206594893.1">
    <property type="nucleotide sequence ID" value="NZ_JAFKCS010000014.1"/>
</dbReference>
<keyword evidence="5" id="KW-0808">Transferase</keyword>
<evidence type="ECO:0000313" key="6">
    <source>
        <dbReference type="Proteomes" id="UP000663992"/>
    </source>
</evidence>
<comment type="cofactor">
    <cofactor evidence="1 3">
        <name>pyridoxal 5'-phosphate</name>
        <dbReference type="ChEBI" id="CHEBI:597326"/>
    </cofactor>
</comment>
<reference evidence="5 6" key="1">
    <citation type="submission" date="2021-03" db="EMBL/GenBank/DDBJ databases">
        <title>novel species isolated from a fishpond in China.</title>
        <authorList>
            <person name="Lu H."/>
            <person name="Cai Z."/>
        </authorList>
    </citation>
    <scope>NUCLEOTIDE SEQUENCE [LARGE SCALE GENOMIC DNA]</scope>
    <source>
        <strain evidence="5 6">Y57</strain>
    </source>
</reference>
<gene>
    <name evidence="5" type="ORF">J0A65_14210</name>
</gene>
<keyword evidence="6" id="KW-1185">Reference proteome</keyword>
<evidence type="ECO:0000256" key="4">
    <source>
        <dbReference type="SAM" id="MobiDB-lite"/>
    </source>
</evidence>
<name>A0ABS3CXH8_9ALTE</name>
<keyword evidence="2 3" id="KW-0663">Pyridoxal phosphate</keyword>
<feature type="region of interest" description="Disordered" evidence="4">
    <location>
        <begin position="1"/>
        <end position="21"/>
    </location>
</feature>
<dbReference type="EMBL" id="JAFKCS010000014">
    <property type="protein sequence ID" value="MBN7821020.1"/>
    <property type="molecule type" value="Genomic_DNA"/>
</dbReference>
<dbReference type="Gene3D" id="3.40.640.10">
    <property type="entry name" value="Type I PLP-dependent aspartate aminotransferase-like (Major domain)"/>
    <property type="match status" value="1"/>
</dbReference>
<proteinExistence type="inferred from homology"/>
<dbReference type="GO" id="GO:0016740">
    <property type="term" value="F:transferase activity"/>
    <property type="evidence" value="ECO:0007669"/>
    <property type="project" value="UniProtKB-KW"/>
</dbReference>
<evidence type="ECO:0000256" key="3">
    <source>
        <dbReference type="RuleBase" id="RU362118"/>
    </source>
</evidence>